<keyword evidence="9" id="KW-1185">Reference proteome</keyword>
<name>A0A841KW65_9FIRM</name>
<accession>A0A841KW65</accession>
<keyword evidence="3 7" id="KW-0812">Transmembrane</keyword>
<evidence type="ECO:0000256" key="1">
    <source>
        <dbReference type="ARBA" id="ARBA00004236"/>
    </source>
</evidence>
<comment type="caution">
    <text evidence="8">The sequence shown here is derived from an EMBL/GenBank/DDBJ whole genome shotgun (WGS) entry which is preliminary data.</text>
</comment>
<keyword evidence="5 7" id="KW-0472">Membrane</keyword>
<dbReference type="EMBL" id="JACHEN010000015">
    <property type="protein sequence ID" value="MBB6216488.1"/>
    <property type="molecule type" value="Genomic_DNA"/>
</dbReference>
<dbReference type="Proteomes" id="UP000579281">
    <property type="component" value="Unassembled WGS sequence"/>
</dbReference>
<keyword evidence="8" id="KW-0282">Flagellum</keyword>
<evidence type="ECO:0000313" key="9">
    <source>
        <dbReference type="Proteomes" id="UP000579281"/>
    </source>
</evidence>
<evidence type="ECO:0000256" key="4">
    <source>
        <dbReference type="ARBA" id="ARBA00022989"/>
    </source>
</evidence>
<keyword evidence="8" id="KW-0969">Cilium</keyword>
<evidence type="ECO:0000313" key="8">
    <source>
        <dbReference type="EMBL" id="MBB6216488.1"/>
    </source>
</evidence>
<sequence>MFHMLQIPVYAVIEAKDPSGLRMIGQLFSLIFMFILIIAAAYLTSKYVAKKGAVIAGNRNLKVVERLNFGIDKAMYIVNVGDCYYLVAASKNTFQLIDKLEREQIKIFQHETGTGISNKVFDTYLEKFMKKNKNNEEDSLTQFEDMNPFGFVNNKDHLLNKLNRVKSRSEELNKHRDKDENDEI</sequence>
<dbReference type="GO" id="GO:0044781">
    <property type="term" value="P:bacterial-type flagellum organization"/>
    <property type="evidence" value="ECO:0007669"/>
    <property type="project" value="InterPro"/>
</dbReference>
<keyword evidence="6" id="KW-0175">Coiled coil</keyword>
<keyword evidence="4 7" id="KW-1133">Transmembrane helix</keyword>
<dbReference type="RefSeq" id="WP_184311023.1">
    <property type="nucleotide sequence ID" value="NZ_JACHEN010000015.1"/>
</dbReference>
<dbReference type="InterPro" id="IPR022781">
    <property type="entry name" value="Flagellar_biosynth_FliO"/>
</dbReference>
<feature type="transmembrane region" description="Helical" evidence="7">
    <location>
        <begin position="23"/>
        <end position="43"/>
    </location>
</feature>
<evidence type="ECO:0000256" key="2">
    <source>
        <dbReference type="ARBA" id="ARBA00022475"/>
    </source>
</evidence>
<dbReference type="AlphaFoldDB" id="A0A841KW65"/>
<dbReference type="GO" id="GO:0016020">
    <property type="term" value="C:membrane"/>
    <property type="evidence" value="ECO:0007669"/>
    <property type="project" value="InterPro"/>
</dbReference>
<dbReference type="Pfam" id="PF04347">
    <property type="entry name" value="FliO"/>
    <property type="match status" value="1"/>
</dbReference>
<evidence type="ECO:0000256" key="7">
    <source>
        <dbReference type="SAM" id="Phobius"/>
    </source>
</evidence>
<evidence type="ECO:0000256" key="5">
    <source>
        <dbReference type="ARBA" id="ARBA00023136"/>
    </source>
</evidence>
<protein>
    <submittedName>
        <fullName evidence="8">Flagellar biogenesis protein FliO</fullName>
    </submittedName>
</protein>
<reference evidence="8 9" key="1">
    <citation type="submission" date="2020-08" db="EMBL/GenBank/DDBJ databases">
        <title>Genomic Encyclopedia of Type Strains, Phase IV (KMG-IV): sequencing the most valuable type-strain genomes for metagenomic binning, comparative biology and taxonomic classification.</title>
        <authorList>
            <person name="Goeker M."/>
        </authorList>
    </citation>
    <scope>NUCLEOTIDE SEQUENCE [LARGE SCALE GENOMIC DNA]</scope>
    <source>
        <strain evidence="8 9">DSM 103526</strain>
    </source>
</reference>
<comment type="subcellular location">
    <subcellularLocation>
        <location evidence="1">Cell membrane</location>
    </subcellularLocation>
</comment>
<keyword evidence="8" id="KW-0966">Cell projection</keyword>
<keyword evidence="2" id="KW-1003">Cell membrane</keyword>
<gene>
    <name evidence="8" type="ORF">HNQ80_002590</name>
</gene>
<evidence type="ECO:0000256" key="3">
    <source>
        <dbReference type="ARBA" id="ARBA00022692"/>
    </source>
</evidence>
<proteinExistence type="predicted"/>
<organism evidence="8 9">
    <name type="scientific">Anaerosolibacter carboniphilus</name>
    <dbReference type="NCBI Taxonomy" id="1417629"/>
    <lineage>
        <taxon>Bacteria</taxon>
        <taxon>Bacillati</taxon>
        <taxon>Bacillota</taxon>
        <taxon>Clostridia</taxon>
        <taxon>Peptostreptococcales</taxon>
        <taxon>Thermotaleaceae</taxon>
        <taxon>Anaerosolibacter</taxon>
    </lineage>
</organism>
<feature type="coiled-coil region" evidence="6">
    <location>
        <begin position="155"/>
        <end position="182"/>
    </location>
</feature>
<evidence type="ECO:0000256" key="6">
    <source>
        <dbReference type="SAM" id="Coils"/>
    </source>
</evidence>